<dbReference type="Pfam" id="PF01844">
    <property type="entry name" value="HNH"/>
    <property type="match status" value="1"/>
</dbReference>
<feature type="compositionally biased region" description="Low complexity" evidence="2">
    <location>
        <begin position="229"/>
        <end position="245"/>
    </location>
</feature>
<feature type="region of interest" description="Disordered" evidence="2">
    <location>
        <begin position="162"/>
        <end position="417"/>
    </location>
</feature>
<feature type="compositionally biased region" description="Basic and acidic residues" evidence="2">
    <location>
        <begin position="349"/>
        <end position="363"/>
    </location>
</feature>
<dbReference type="CDD" id="cd00085">
    <property type="entry name" value="HNHc"/>
    <property type="match status" value="1"/>
</dbReference>
<name>A0A449HA22_NOCFR</name>
<dbReference type="GO" id="GO:0008270">
    <property type="term" value="F:zinc ion binding"/>
    <property type="evidence" value="ECO:0007669"/>
    <property type="project" value="InterPro"/>
</dbReference>
<feature type="domain" description="HNH nuclease" evidence="3">
    <location>
        <begin position="704"/>
        <end position="754"/>
    </location>
</feature>
<dbReference type="GO" id="GO:0003676">
    <property type="term" value="F:nucleic acid binding"/>
    <property type="evidence" value="ECO:0007669"/>
    <property type="project" value="InterPro"/>
</dbReference>
<dbReference type="GO" id="GO:0004519">
    <property type="term" value="F:endonuclease activity"/>
    <property type="evidence" value="ECO:0007669"/>
    <property type="project" value="InterPro"/>
</dbReference>
<feature type="compositionally biased region" description="Basic and acidic residues" evidence="2">
    <location>
        <begin position="214"/>
        <end position="228"/>
    </location>
</feature>
<dbReference type="InterPro" id="IPR003325">
    <property type="entry name" value="TerD"/>
</dbReference>
<dbReference type="InterPro" id="IPR051324">
    <property type="entry name" value="Stress/Tellurium_Resist"/>
</dbReference>
<reference evidence="4" key="1">
    <citation type="submission" date="2019-02" db="EMBL/GenBank/DDBJ databases">
        <authorList>
            <consortium name="Pathogen Informatics"/>
        </authorList>
    </citation>
    <scope>NUCLEOTIDE SEQUENCE</scope>
    <source>
        <strain evidence="4">3012STDY6733949</strain>
    </source>
</reference>
<dbReference type="AlphaFoldDB" id="A0A449HA22"/>
<feature type="compositionally biased region" description="Pro residues" evidence="2">
    <location>
        <begin position="400"/>
        <end position="409"/>
    </location>
</feature>
<dbReference type="PANTHER" id="PTHR32097:SF4">
    <property type="entry name" value="GENERAL STRESS PROTEIN 16U"/>
    <property type="match status" value="1"/>
</dbReference>
<accession>A0A449HA22</accession>
<dbReference type="CDD" id="cd06974">
    <property type="entry name" value="TerD_like"/>
    <property type="match status" value="1"/>
</dbReference>
<evidence type="ECO:0000256" key="2">
    <source>
        <dbReference type="SAM" id="MobiDB-lite"/>
    </source>
</evidence>
<dbReference type="SMART" id="SM00507">
    <property type="entry name" value="HNHc"/>
    <property type="match status" value="1"/>
</dbReference>
<dbReference type="Gene3D" id="2.60.60.30">
    <property type="entry name" value="sav2460 like domains"/>
    <property type="match status" value="1"/>
</dbReference>
<proteinExistence type="inferred from homology"/>
<evidence type="ECO:0000259" key="3">
    <source>
        <dbReference type="SMART" id="SM00507"/>
    </source>
</evidence>
<dbReference type="Pfam" id="PF10708">
    <property type="entry name" value="DUF2510"/>
    <property type="match status" value="1"/>
</dbReference>
<comment type="similarity">
    <text evidence="1">Belongs to the CAPAB/TerDEXZ family.</text>
</comment>
<dbReference type="InterPro" id="IPR003615">
    <property type="entry name" value="HNH_nuc"/>
</dbReference>
<gene>
    <name evidence="4" type="primary">yceD_2</name>
    <name evidence="4" type="ORF">NCTC1935_00332</name>
</gene>
<feature type="compositionally biased region" description="Low complexity" evidence="2">
    <location>
        <begin position="316"/>
        <end position="332"/>
    </location>
</feature>
<dbReference type="RefSeq" id="WP_249355321.1">
    <property type="nucleotide sequence ID" value="NZ_CAACYE020000001.1"/>
</dbReference>
<organism evidence="4">
    <name type="scientific">Nocardia farcinica</name>
    <dbReference type="NCBI Taxonomy" id="37329"/>
    <lineage>
        <taxon>Bacteria</taxon>
        <taxon>Bacillati</taxon>
        <taxon>Actinomycetota</taxon>
        <taxon>Actinomycetes</taxon>
        <taxon>Mycobacteriales</taxon>
        <taxon>Nocardiaceae</taxon>
        <taxon>Nocardia</taxon>
    </lineage>
</organism>
<dbReference type="InterPro" id="IPR002711">
    <property type="entry name" value="HNH"/>
</dbReference>
<dbReference type="InterPro" id="IPR018929">
    <property type="entry name" value="DUF2510"/>
</dbReference>
<feature type="compositionally biased region" description="Low complexity" evidence="2">
    <location>
        <begin position="253"/>
        <end position="286"/>
    </location>
</feature>
<dbReference type="PANTHER" id="PTHR32097">
    <property type="entry name" value="CAMP-BINDING PROTEIN 1-RELATED"/>
    <property type="match status" value="1"/>
</dbReference>
<dbReference type="Pfam" id="PF02342">
    <property type="entry name" value="TerD"/>
    <property type="match status" value="1"/>
</dbReference>
<protein>
    <submittedName>
        <fullName evidence="4">General stress protein 16U</fullName>
    </submittedName>
</protein>
<sequence length="760" mass="81576">MELSKGAHAPVPTSLLAVAVSWQSEHVVDAHALLLAASGRVRTDRDLVFYNAPRHISQAVTLDQEPAPGTARLSVSLPRTEADIARIVIGGSLDRGSFADVSGLTVTVLAAEGPVLRFRLDAPDPVTALMFGEFYRRDGAWRFRAVGQGWRSGLAGLVTEFGVSVDDPGGRAGTARPADPFRHASGPTTPASRAHPDRAVGGTDRTAVTGTDRAAVRGTDRAAGRGTDRAAATGTDGPAATDRAASGSDRAAVTGRTTGSPPSSTVGAASSSFAQAAAAVADADSAGPRTDPIPAVTHRPSGTPFPTRRLSPADLPDAGTPPGDATPATAAPRNPVDLDDMVRPTAADDTDRADDRSPRDRNGPDTLPLTRLSRDEDAPPPAVPVPGARPVDLVRRRPDPAPPPPPPDPARADWYPDPTEPARMRWWDGALWTSDTYLREQDDPRDCPRCGSPRRRRFFGGLAPCAHCEVEIEEFLTHWHSRAWRVLTGSGPTGEQWEHLWASLRYQRIDEERGRAALRDLGLSYVERLVTFAFADGEIEQAEFEMFEHALVELRLGGPLVEDLRRRVHRGRTLCRLREGDLPVIRTPDLHLDSEEKVHLDLPATQVRTLARGPRHTEGRLIASNKKLRFVGTGAGVELPWTRVVSVQVAEGAVVIAATSARGGATFLVGDPDYVAAALEGALRVAKRLVLTPGQRDSRSISQEIKAEVWQRDGGRCVECGSGHYLEFDHIIPLSRGGATSAANLQILCRACNRRKGARI</sequence>
<evidence type="ECO:0000313" key="4">
    <source>
        <dbReference type="EMBL" id="VFA81890.1"/>
    </source>
</evidence>
<dbReference type="EMBL" id="CAACYE010000005">
    <property type="protein sequence ID" value="VFA81890.1"/>
    <property type="molecule type" value="Genomic_DNA"/>
</dbReference>
<dbReference type="Gene3D" id="1.10.30.50">
    <property type="match status" value="1"/>
</dbReference>
<evidence type="ECO:0000256" key="1">
    <source>
        <dbReference type="ARBA" id="ARBA00008775"/>
    </source>
</evidence>